<dbReference type="Gene3D" id="1.25.40.10">
    <property type="entry name" value="Tetratricopeptide repeat domain"/>
    <property type="match status" value="3"/>
</dbReference>
<dbReference type="InterPro" id="IPR011990">
    <property type="entry name" value="TPR-like_helical_dom_sf"/>
</dbReference>
<accession>A0AAW2QKC2</accession>
<dbReference type="GO" id="GO:0003729">
    <property type="term" value="F:mRNA binding"/>
    <property type="evidence" value="ECO:0007669"/>
    <property type="project" value="TreeGrafter"/>
</dbReference>
<feature type="repeat" description="PPR" evidence="3">
    <location>
        <begin position="69"/>
        <end position="103"/>
    </location>
</feature>
<evidence type="ECO:0000256" key="1">
    <source>
        <dbReference type="ARBA" id="ARBA00007626"/>
    </source>
</evidence>
<name>A0AAW2QKC2_9LAMI</name>
<evidence type="ECO:0000256" key="2">
    <source>
        <dbReference type="ARBA" id="ARBA00022737"/>
    </source>
</evidence>
<dbReference type="PANTHER" id="PTHR47933:SF11">
    <property type="entry name" value="PENTATRICOPEPTIDE REPEAT-CONTAINING PROTEIN 2"/>
    <property type="match status" value="1"/>
</dbReference>
<comment type="caution">
    <text evidence="4">The sequence shown here is derived from an EMBL/GenBank/DDBJ whole genome shotgun (WGS) entry which is preliminary data.</text>
</comment>
<keyword evidence="2" id="KW-0677">Repeat</keyword>
<dbReference type="AlphaFoldDB" id="A0AAW2QKC2"/>
<dbReference type="Pfam" id="PF12854">
    <property type="entry name" value="PPR_1"/>
    <property type="match status" value="2"/>
</dbReference>
<dbReference type="EMBL" id="JACGWM010000006">
    <property type="protein sequence ID" value="KAL0368367.1"/>
    <property type="molecule type" value="Genomic_DNA"/>
</dbReference>
<dbReference type="PANTHER" id="PTHR47933">
    <property type="entry name" value="PENTATRICOPEPTIDE REPEAT-CONTAINING PROTEIN 1, MITOCHONDRIAL"/>
    <property type="match status" value="1"/>
</dbReference>
<dbReference type="InterPro" id="IPR002885">
    <property type="entry name" value="PPR_rpt"/>
</dbReference>
<dbReference type="InterPro" id="IPR051240">
    <property type="entry name" value="Mito_RNA-Proc/Resp"/>
</dbReference>
<evidence type="ECO:0000256" key="3">
    <source>
        <dbReference type="PROSITE-ProRule" id="PRU00708"/>
    </source>
</evidence>
<dbReference type="NCBIfam" id="TIGR00756">
    <property type="entry name" value="PPR"/>
    <property type="match status" value="4"/>
</dbReference>
<reference evidence="4" key="1">
    <citation type="submission" date="2020-06" db="EMBL/GenBank/DDBJ databases">
        <authorList>
            <person name="Li T."/>
            <person name="Hu X."/>
            <person name="Zhang T."/>
            <person name="Song X."/>
            <person name="Zhang H."/>
            <person name="Dai N."/>
            <person name="Sheng W."/>
            <person name="Hou X."/>
            <person name="Wei L."/>
        </authorList>
    </citation>
    <scope>NUCLEOTIDE SEQUENCE</scope>
    <source>
        <strain evidence="4">KEN8</strain>
        <tissue evidence="4">Leaf</tissue>
    </source>
</reference>
<sequence length="361" mass="40004">MKNHCRLGEINASDARFYFNKLIHMQPSPPTDTSNHILGSISRNGLYTEVFLLYRKKGVLDIPPDSLSGQKTYGILINGLCKAQKVSLAIELLPGMLKSKCEANSISQEAVAYCSLINGFCQMGKVEAREFFSLMIQSGKEPDLATYNSVIYALCLADCLADAEDLFNSMRDKVNIEIAKKLFDQMQPSGLSPSASVHTVLLDGLCKNGHIEEALQLYSSAERNGLHQGFLQKDDADNAIRLLKDMRNRNLMPNEAVALMILHLVVRDAKFKAALESLLCLPILQIFSGNEMVLVHMLRLLICCTYSVAIPIGVVTAIAAPASTIVNFEWQWSSCWSCSDVEMVILFTRGLSYFMANPSDF</sequence>
<feature type="repeat" description="PPR" evidence="3">
    <location>
        <begin position="143"/>
        <end position="173"/>
    </location>
</feature>
<evidence type="ECO:0008006" key="5">
    <source>
        <dbReference type="Google" id="ProtNLM"/>
    </source>
</evidence>
<feature type="repeat" description="PPR" evidence="3">
    <location>
        <begin position="194"/>
        <end position="228"/>
    </location>
</feature>
<dbReference type="Pfam" id="PF01535">
    <property type="entry name" value="PPR"/>
    <property type="match status" value="1"/>
</dbReference>
<dbReference type="PROSITE" id="PS51375">
    <property type="entry name" value="PPR"/>
    <property type="match status" value="4"/>
</dbReference>
<feature type="repeat" description="PPR" evidence="3">
    <location>
        <begin position="109"/>
        <end position="142"/>
    </location>
</feature>
<dbReference type="Pfam" id="PF13041">
    <property type="entry name" value="PPR_2"/>
    <property type="match status" value="1"/>
</dbReference>
<evidence type="ECO:0000313" key="4">
    <source>
        <dbReference type="EMBL" id="KAL0368367.1"/>
    </source>
</evidence>
<reference evidence="4" key="2">
    <citation type="journal article" date="2024" name="Plant">
        <title>Genomic evolution and insights into agronomic trait innovations of Sesamum species.</title>
        <authorList>
            <person name="Miao H."/>
            <person name="Wang L."/>
            <person name="Qu L."/>
            <person name="Liu H."/>
            <person name="Sun Y."/>
            <person name="Le M."/>
            <person name="Wang Q."/>
            <person name="Wei S."/>
            <person name="Zheng Y."/>
            <person name="Lin W."/>
            <person name="Duan Y."/>
            <person name="Cao H."/>
            <person name="Xiong S."/>
            <person name="Wang X."/>
            <person name="Wei L."/>
            <person name="Li C."/>
            <person name="Ma Q."/>
            <person name="Ju M."/>
            <person name="Zhao R."/>
            <person name="Li G."/>
            <person name="Mu C."/>
            <person name="Tian Q."/>
            <person name="Mei H."/>
            <person name="Zhang T."/>
            <person name="Gao T."/>
            <person name="Zhang H."/>
        </authorList>
    </citation>
    <scope>NUCLEOTIDE SEQUENCE</scope>
    <source>
        <strain evidence="4">KEN8</strain>
    </source>
</reference>
<protein>
    <recommendedName>
        <fullName evidence="5">Pentatricopeptide repeat-containing protein</fullName>
    </recommendedName>
</protein>
<gene>
    <name evidence="4" type="ORF">Scaly_1055600</name>
</gene>
<proteinExistence type="inferred from homology"/>
<comment type="similarity">
    <text evidence="1">Belongs to the PPR family. P subfamily.</text>
</comment>
<organism evidence="4">
    <name type="scientific">Sesamum calycinum</name>
    <dbReference type="NCBI Taxonomy" id="2727403"/>
    <lineage>
        <taxon>Eukaryota</taxon>
        <taxon>Viridiplantae</taxon>
        <taxon>Streptophyta</taxon>
        <taxon>Embryophyta</taxon>
        <taxon>Tracheophyta</taxon>
        <taxon>Spermatophyta</taxon>
        <taxon>Magnoliopsida</taxon>
        <taxon>eudicotyledons</taxon>
        <taxon>Gunneridae</taxon>
        <taxon>Pentapetalae</taxon>
        <taxon>asterids</taxon>
        <taxon>lamiids</taxon>
        <taxon>Lamiales</taxon>
        <taxon>Pedaliaceae</taxon>
        <taxon>Sesamum</taxon>
    </lineage>
</organism>